<evidence type="ECO:0000256" key="2">
    <source>
        <dbReference type="SAM" id="Phobius"/>
    </source>
</evidence>
<accession>A0A834JSC0</accession>
<organism evidence="3 4">
    <name type="scientific">Vespula vulgaris</name>
    <name type="common">Yellow jacket</name>
    <name type="synonym">Wasp</name>
    <dbReference type="NCBI Taxonomy" id="7454"/>
    <lineage>
        <taxon>Eukaryota</taxon>
        <taxon>Metazoa</taxon>
        <taxon>Ecdysozoa</taxon>
        <taxon>Arthropoda</taxon>
        <taxon>Hexapoda</taxon>
        <taxon>Insecta</taxon>
        <taxon>Pterygota</taxon>
        <taxon>Neoptera</taxon>
        <taxon>Endopterygota</taxon>
        <taxon>Hymenoptera</taxon>
        <taxon>Apocrita</taxon>
        <taxon>Aculeata</taxon>
        <taxon>Vespoidea</taxon>
        <taxon>Vespidae</taxon>
        <taxon>Vespinae</taxon>
        <taxon>Vespula</taxon>
    </lineage>
</organism>
<feature type="region of interest" description="Disordered" evidence="1">
    <location>
        <begin position="104"/>
        <end position="131"/>
    </location>
</feature>
<evidence type="ECO:0000313" key="4">
    <source>
        <dbReference type="Proteomes" id="UP000614350"/>
    </source>
</evidence>
<feature type="transmembrane region" description="Helical" evidence="2">
    <location>
        <begin position="44"/>
        <end position="61"/>
    </location>
</feature>
<feature type="compositionally biased region" description="Basic and acidic residues" evidence="1">
    <location>
        <begin position="108"/>
        <end position="122"/>
    </location>
</feature>
<proteinExistence type="predicted"/>
<gene>
    <name evidence="3" type="ORF">HZH66_008365</name>
</gene>
<keyword evidence="4" id="KW-1185">Reference proteome</keyword>
<evidence type="ECO:0000313" key="3">
    <source>
        <dbReference type="EMBL" id="KAF7392532.1"/>
    </source>
</evidence>
<keyword evidence="2" id="KW-0812">Transmembrane</keyword>
<sequence>MSSDGSEEKDFCLGSRGNANGRQMLKVRELRNRFYWGTRAKRKFAFFSTTVEYLLTLFALMDHERAPVLHERKRFWSSHCLLAGKYYLSIVCFTTAFPASPHCRKKSRERETGKLDGGERRRSIVGPIDGDSMEILAR</sequence>
<dbReference type="EMBL" id="JACSEA010000009">
    <property type="protein sequence ID" value="KAF7392532.1"/>
    <property type="molecule type" value="Genomic_DNA"/>
</dbReference>
<dbReference type="AlphaFoldDB" id="A0A834JSC0"/>
<feature type="transmembrane region" description="Helical" evidence="2">
    <location>
        <begin position="81"/>
        <end position="100"/>
    </location>
</feature>
<comment type="caution">
    <text evidence="3">The sequence shown here is derived from an EMBL/GenBank/DDBJ whole genome shotgun (WGS) entry which is preliminary data.</text>
</comment>
<name>A0A834JSC0_VESVU</name>
<protein>
    <submittedName>
        <fullName evidence="3">Uncharacterized protein</fullName>
    </submittedName>
</protein>
<reference evidence="3" key="1">
    <citation type="journal article" date="2020" name="G3 (Bethesda)">
        <title>High-Quality Assemblies for Three Invasive Social Wasps from the &lt;i&gt;Vespula&lt;/i&gt; Genus.</title>
        <authorList>
            <person name="Harrop T.W.R."/>
            <person name="Guhlin J."/>
            <person name="McLaughlin G.M."/>
            <person name="Permina E."/>
            <person name="Stockwell P."/>
            <person name="Gilligan J."/>
            <person name="Le Lec M.F."/>
            <person name="Gruber M.A.M."/>
            <person name="Quinn O."/>
            <person name="Lovegrove M."/>
            <person name="Duncan E.J."/>
            <person name="Remnant E.J."/>
            <person name="Van Eeckhoven J."/>
            <person name="Graham B."/>
            <person name="Knapp R.A."/>
            <person name="Langford K.W."/>
            <person name="Kronenberg Z."/>
            <person name="Press M.O."/>
            <person name="Eacker S.M."/>
            <person name="Wilson-Rankin E.E."/>
            <person name="Purcell J."/>
            <person name="Lester P.J."/>
            <person name="Dearden P.K."/>
        </authorList>
    </citation>
    <scope>NUCLEOTIDE SEQUENCE</scope>
    <source>
        <strain evidence="3">Marl-1</strain>
    </source>
</reference>
<keyword evidence="2" id="KW-1133">Transmembrane helix</keyword>
<keyword evidence="2" id="KW-0472">Membrane</keyword>
<dbReference type="Proteomes" id="UP000614350">
    <property type="component" value="Unassembled WGS sequence"/>
</dbReference>
<evidence type="ECO:0000256" key="1">
    <source>
        <dbReference type="SAM" id="MobiDB-lite"/>
    </source>
</evidence>